<dbReference type="InterPro" id="IPR011990">
    <property type="entry name" value="TPR-like_helical_dom_sf"/>
</dbReference>
<organism evidence="1 2">
    <name type="scientific">Anaeromicropila herbilytica</name>
    <dbReference type="NCBI Taxonomy" id="2785025"/>
    <lineage>
        <taxon>Bacteria</taxon>
        <taxon>Bacillati</taxon>
        <taxon>Bacillota</taxon>
        <taxon>Clostridia</taxon>
        <taxon>Lachnospirales</taxon>
        <taxon>Lachnospiraceae</taxon>
        <taxon>Anaeromicropila</taxon>
    </lineage>
</organism>
<dbReference type="EMBL" id="AP024169">
    <property type="protein sequence ID" value="BCN30126.1"/>
    <property type="molecule type" value="Genomic_DNA"/>
</dbReference>
<dbReference type="Gene3D" id="1.25.40.10">
    <property type="entry name" value="Tetratricopeptide repeat domain"/>
    <property type="match status" value="1"/>
</dbReference>
<accession>A0A7R7ICQ6</accession>
<evidence type="ECO:0000313" key="2">
    <source>
        <dbReference type="Proteomes" id="UP000595897"/>
    </source>
</evidence>
<evidence type="ECO:0008006" key="3">
    <source>
        <dbReference type="Google" id="ProtNLM"/>
    </source>
</evidence>
<evidence type="ECO:0000313" key="1">
    <source>
        <dbReference type="EMBL" id="BCN30126.1"/>
    </source>
</evidence>
<name>A0A7R7ICQ6_9FIRM</name>
<proteinExistence type="predicted"/>
<dbReference type="KEGG" id="ahb:bsdtb5_14210"/>
<dbReference type="Proteomes" id="UP000595897">
    <property type="component" value="Chromosome"/>
</dbReference>
<gene>
    <name evidence="1" type="ORF">bsdtb5_14210</name>
</gene>
<dbReference type="RefSeq" id="WP_271715372.1">
    <property type="nucleotide sequence ID" value="NZ_AP024169.1"/>
</dbReference>
<sequence>MMRNHLLLKEFNLKFKYDMQLSSELIIGCTLLLMFYKSSEKKIVNIYVLSRMQVKDIYKELPFEVNVVLDEYNFKRNIKKIDTQTLQDIYDFCNEHILNETSSFFGILKILLIDFDWLNTKIEQDKIDKCISALNLLNLRQFKELLLFSDKFNNTTISELLTLLLYIGNFDKIHIICFDNTLFDYDVSVNKIIKALLQDLEMTESELREIVTTNIIEINHPHMNFDFLDNFILNNCENQFIMVIGINRFISYKKTSDITVNIMDSQLQLHHSENIDWVNFVNHLDKLFSYVNGKSSWLTVVYNDENLIDRAVEIVTELSFDLKTFDIAADHFTYTDSDRNILYNKLFEQIELNNECDFLNLIEKNKSSISDEHIVKLNSYFHLANNDYINAIYALETLPDDSNLANKFLLGTLYNRTGCTDKAFSLYQDIYSKDKFYPNLINEIILSLEHCGDEIKLFEWIEKGLELNPDDILVLTHLGNYYSRNAMYLKAAKTWAKLYELTYEPFNNLLREINILLSDIKNTSMEIIKLWLDEKIVQYAQFKDEIYYRIGLIIYDEKRKDDSLPFFEKVISKFDNSITYNTSLKIVELHHRKCFRFTKKEISDQEALGFIEVLINNIVTLTYGSKTVYIWSKYIENTYSYSTWKKYLNELLFKYLCIWEEKVFDDDHNKTILNINENSELESKFEIIGKMYMPNLESCSLDERLLLMLVQAQTEASKGNLQMSNDVAFTFFKLSHDLNNEYKNVAISFGLLSWSNTCFKIGAVVEGILSFIAAMNQGININEYYLAMKFYMINIFEYLYDSSNDLFLNSEQKKLLERYFTLLDYPKSLFFSITKEYDKVLEVESKEITNFINLKKKFNTQLIINFKDNDFNYILHIDNLINSYFMSGNIKNAIFYIDTFYSTLLLNLSEHQDVLHKFVIRWAEIYAMDSNFDKSIELLSQAVDAIEKLRRVSHKSERSFLGSELDKTYRKILLLLCRKNGSKKDFVLNLSCVNAIINLIPKSIIEQKYQNYTVFLNDDLIVKEKRYNQLFNIIENMNNKTLSNPNYKEKVEEFLFLKDILEKNHPNYKPLPTYCLINNTENNSFLSISAKLEEGEIFYRNVLVGEFILHVTVTNHMQQVVTEKIDLSMLSILQKKLDNFINASIYELEKEVETEYTDLFEEISCTLFKPLIEQLVDFSTLYYMPDLTLTHITPNFLRTKGKWIIETLNNIELVIDYNDIGKTKFNTSQETECNYFVSDSSIGLLPSIKKTLSSIGYFKEVLPRSGNIIVDKQLKTFVLAAHGISNQFGEEYYGAKNISLSKKKQVDLSEFINIYSNIDNMIVLACSGGTPTEDRIECDNGVWASLFNKDIKFILYCKWDVSTKHTNLMLSEILGFMNNSDVLLSEALIKAQRNFTSINPVLWAGLEVWKNQ</sequence>
<keyword evidence="2" id="KW-1185">Reference proteome</keyword>
<dbReference type="SUPFAM" id="SSF48452">
    <property type="entry name" value="TPR-like"/>
    <property type="match status" value="1"/>
</dbReference>
<protein>
    <recommendedName>
        <fullName evidence="3">CHAT domain-containing protein</fullName>
    </recommendedName>
</protein>
<reference evidence="1 2" key="1">
    <citation type="submission" date="2020-11" db="EMBL/GenBank/DDBJ databases">
        <title>Draft genome sequencing of a Lachnospiraceae strain isolated from anoxic soil subjected to BSD treatment.</title>
        <authorList>
            <person name="Uek A."/>
            <person name="Tonouchi A."/>
        </authorList>
    </citation>
    <scope>NUCLEOTIDE SEQUENCE [LARGE SCALE GENOMIC DNA]</scope>
    <source>
        <strain evidence="1 2">TB5</strain>
    </source>
</reference>